<protein>
    <submittedName>
        <fullName evidence="1">Uncharacterized protein</fullName>
    </submittedName>
</protein>
<sequence>MILVVPPLNDNTLRDSLKDEGKHWVIIRLKDLRELIEFYKSQFSATVAYNSLTFLTQSEPFNPCTPIINL</sequence>
<dbReference type="AlphaFoldDB" id="B1WZL3"/>
<evidence type="ECO:0000313" key="1">
    <source>
        <dbReference type="EMBL" id="ACB51165.1"/>
    </source>
</evidence>
<dbReference type="HOGENOM" id="CLU_2751004_0_0_3"/>
<keyword evidence="2" id="KW-1185">Reference proteome</keyword>
<dbReference type="EMBL" id="CP000806">
    <property type="protein sequence ID" value="ACB51165.1"/>
    <property type="molecule type" value="Genomic_DNA"/>
</dbReference>
<accession>B1WZL3</accession>
<organism evidence="1 2">
    <name type="scientific">Crocosphaera subtropica (strain ATCC 51142 / BH68)</name>
    <name type="common">Cyanothece sp. (strain ATCC 51142)</name>
    <dbReference type="NCBI Taxonomy" id="43989"/>
    <lineage>
        <taxon>Bacteria</taxon>
        <taxon>Bacillati</taxon>
        <taxon>Cyanobacteriota</taxon>
        <taxon>Cyanophyceae</taxon>
        <taxon>Oscillatoriophycideae</taxon>
        <taxon>Chroococcales</taxon>
        <taxon>Aphanothecaceae</taxon>
        <taxon>Crocosphaera</taxon>
        <taxon>Crocosphaera subtropica</taxon>
    </lineage>
</organism>
<dbReference type="Proteomes" id="UP000001203">
    <property type="component" value="Chromosome circular"/>
</dbReference>
<dbReference type="STRING" id="43989.cce_1815"/>
<name>B1WZL3_CROS5</name>
<evidence type="ECO:0000313" key="2">
    <source>
        <dbReference type="Proteomes" id="UP000001203"/>
    </source>
</evidence>
<proteinExistence type="predicted"/>
<reference evidence="1 2" key="1">
    <citation type="journal article" date="2008" name="Proc. Natl. Acad. Sci. U.S.A.">
        <title>The genome of Cyanothece 51142, a unicellular diazotrophic cyanobacterium important in the marine nitrogen cycle.</title>
        <authorList>
            <person name="Welsh E.A."/>
            <person name="Liberton M."/>
            <person name="Stoeckel J."/>
            <person name="Loh T."/>
            <person name="Elvitigala T."/>
            <person name="Wang C."/>
            <person name="Wollam A."/>
            <person name="Fulton R.S."/>
            <person name="Clifton S.W."/>
            <person name="Jacobs J.M."/>
            <person name="Aurora R."/>
            <person name="Ghosh B.K."/>
            <person name="Sherman L.A."/>
            <person name="Smith R.D."/>
            <person name="Wilson R.K."/>
            <person name="Pakrasi H.B."/>
        </authorList>
    </citation>
    <scope>NUCLEOTIDE SEQUENCE [LARGE SCALE GENOMIC DNA]</scope>
    <source>
        <strain evidence="2">ATCC 51142 / BH68</strain>
    </source>
</reference>
<dbReference type="KEGG" id="cyt:cce_1815"/>
<gene>
    <name evidence="1" type="ordered locus">cce_1815</name>
</gene>